<dbReference type="GO" id="GO:0016301">
    <property type="term" value="F:kinase activity"/>
    <property type="evidence" value="ECO:0007669"/>
    <property type="project" value="UniProtKB-KW"/>
</dbReference>
<proteinExistence type="predicted"/>
<gene>
    <name evidence="1" type="ORF">AKO1_008781</name>
</gene>
<sequence length="217" mass="24696">MFKPKSNTIKRGDDDGRRRLRSVMGSNVSSLGVAGLQQAVKLPKGEDKNEWYAVNIVDFINGVTALYDPLRESCTESTCPVMNAGKQFEYLWMDKDSADYKKPVAVPAVTYINLLMNWIDDQINDDAVFPTDPEKPFPKNFEKTVKNIFKRLFRVYAHIYCAHFEQVKSMGQEAHLNVSITFMYFVFEFDLIPSKELVALKDAIGTILGESYASKIK</sequence>
<keyword evidence="1" id="KW-0808">Transferase</keyword>
<reference evidence="1 2" key="1">
    <citation type="submission" date="2024-03" db="EMBL/GenBank/DDBJ databases">
        <title>The Acrasis kona genome and developmental transcriptomes reveal deep origins of eukaryotic multicellular pathways.</title>
        <authorList>
            <person name="Sheikh S."/>
            <person name="Fu C.-J."/>
            <person name="Brown M.W."/>
            <person name="Baldauf S.L."/>
        </authorList>
    </citation>
    <scope>NUCLEOTIDE SEQUENCE [LARGE SCALE GENOMIC DNA]</scope>
    <source>
        <strain evidence="1 2">ATCC MYA-3509</strain>
    </source>
</reference>
<dbReference type="InterPro" id="IPR005301">
    <property type="entry name" value="MOB_kinase_act_fam"/>
</dbReference>
<dbReference type="SMART" id="SM01388">
    <property type="entry name" value="Mob1_phocein"/>
    <property type="match status" value="1"/>
</dbReference>
<comment type="caution">
    <text evidence="1">The sequence shown here is derived from an EMBL/GenBank/DDBJ whole genome shotgun (WGS) entry which is preliminary data.</text>
</comment>
<keyword evidence="2" id="KW-1185">Reference proteome</keyword>
<dbReference type="AlphaFoldDB" id="A0AAW2ZI21"/>
<dbReference type="EMBL" id="JAOPGA020001434">
    <property type="protein sequence ID" value="KAL0488324.1"/>
    <property type="molecule type" value="Genomic_DNA"/>
</dbReference>
<organism evidence="1 2">
    <name type="scientific">Acrasis kona</name>
    <dbReference type="NCBI Taxonomy" id="1008807"/>
    <lineage>
        <taxon>Eukaryota</taxon>
        <taxon>Discoba</taxon>
        <taxon>Heterolobosea</taxon>
        <taxon>Tetramitia</taxon>
        <taxon>Eutetramitia</taxon>
        <taxon>Acrasidae</taxon>
        <taxon>Acrasis</taxon>
    </lineage>
</organism>
<accession>A0AAW2ZI21</accession>
<dbReference type="Pfam" id="PF03637">
    <property type="entry name" value="Mob1_phocein"/>
    <property type="match status" value="1"/>
</dbReference>
<dbReference type="Gene3D" id="1.20.140.30">
    <property type="entry name" value="MOB kinase activator"/>
    <property type="match status" value="1"/>
</dbReference>
<dbReference type="SUPFAM" id="SSF101152">
    <property type="entry name" value="Mob1/phocein"/>
    <property type="match status" value="1"/>
</dbReference>
<evidence type="ECO:0000313" key="2">
    <source>
        <dbReference type="Proteomes" id="UP001431209"/>
    </source>
</evidence>
<protein>
    <submittedName>
        <fullName evidence="1">MOB kinase activator</fullName>
    </submittedName>
</protein>
<dbReference type="PANTHER" id="PTHR22599">
    <property type="entry name" value="MPS ONE BINDER KINASE ACTIVATOR-LIKE MOB"/>
    <property type="match status" value="1"/>
</dbReference>
<dbReference type="Proteomes" id="UP001431209">
    <property type="component" value="Unassembled WGS sequence"/>
</dbReference>
<keyword evidence="1" id="KW-0418">Kinase</keyword>
<name>A0AAW2ZI21_9EUKA</name>
<evidence type="ECO:0000313" key="1">
    <source>
        <dbReference type="EMBL" id="KAL0488324.1"/>
    </source>
</evidence>
<dbReference type="InterPro" id="IPR036703">
    <property type="entry name" value="MOB_kinase_act_sf"/>
</dbReference>